<evidence type="ECO:0000256" key="2">
    <source>
        <dbReference type="ARBA" id="ARBA00022475"/>
    </source>
</evidence>
<dbReference type="PIRSF" id="PIRSF026649">
    <property type="entry name" value="MsbB"/>
    <property type="match status" value="1"/>
</dbReference>
<dbReference type="OrthoDB" id="9803456at2"/>
<dbReference type="Pfam" id="PF03279">
    <property type="entry name" value="Lip_A_acyltrans"/>
    <property type="match status" value="1"/>
</dbReference>
<reference evidence="8" key="1">
    <citation type="submission" date="2017-06" db="EMBL/GenBank/DDBJ databases">
        <authorList>
            <person name="Varghese N."/>
            <person name="Submissions S."/>
        </authorList>
    </citation>
    <scope>NUCLEOTIDE SEQUENCE [LARGE SCALE GENOMIC DNA]</scope>
    <source>
        <strain evidence="8">ANC 5114</strain>
    </source>
</reference>
<keyword evidence="2" id="KW-1003">Cell membrane</keyword>
<sequence length="314" mass="35729">MPNPSSFTYKFLTFISKQPLQITRGLARLLAMVANHTRVAKTAKAADLNIRIALPHIETTERERIVKEAVKNELTSYFEFFNVWGSSNSKNISRVHHVEGEHYFHDAIAAQKGLILLVPHFGTWEIMNAWIAQHSKMTIMYKPIKNDDADLFVRQARSRENATLVPTNDSGIRAIFKALKQGGTTVILPDHTPHIHGSLVNYFNVPLHSSNLSAKLVQKTKATALFLYAIRNDNAGFDMYIEPVSEKIYECSDIEGTTIIHELIEGLIQKYPEHYHWSYKRFKAHPELHDIYTLSEADALAKVEHVKQTSHLSS</sequence>
<dbReference type="PANTHER" id="PTHR30606:SF10">
    <property type="entry name" value="PHOSPHATIDYLINOSITOL MANNOSIDE ACYLTRANSFERASE"/>
    <property type="match status" value="1"/>
</dbReference>
<dbReference type="AlphaFoldDB" id="A0A217EEM1"/>
<evidence type="ECO:0000256" key="1">
    <source>
        <dbReference type="ARBA" id="ARBA00004533"/>
    </source>
</evidence>
<evidence type="ECO:0000313" key="7">
    <source>
        <dbReference type="EMBL" id="SNQ28951.1"/>
    </source>
</evidence>
<dbReference type="PANTHER" id="PTHR30606">
    <property type="entry name" value="LIPID A BIOSYNTHESIS LAUROYL ACYLTRANSFERASE"/>
    <property type="match status" value="1"/>
</dbReference>
<evidence type="ECO:0000256" key="5">
    <source>
        <dbReference type="ARBA" id="ARBA00023136"/>
    </source>
</evidence>
<dbReference type="EMBL" id="FZLN01000001">
    <property type="protein sequence ID" value="SNQ28951.1"/>
    <property type="molecule type" value="Genomic_DNA"/>
</dbReference>
<dbReference type="RefSeq" id="WP_088822963.1">
    <property type="nucleotide sequence ID" value="NZ_FZLN01000001.1"/>
</dbReference>
<comment type="subcellular location">
    <subcellularLocation>
        <location evidence="1">Cell inner membrane</location>
    </subcellularLocation>
</comment>
<keyword evidence="6" id="KW-0012">Acyltransferase</keyword>
<dbReference type="GO" id="GO:0016746">
    <property type="term" value="F:acyltransferase activity"/>
    <property type="evidence" value="ECO:0007669"/>
    <property type="project" value="UniProtKB-KW"/>
</dbReference>
<evidence type="ECO:0000313" key="8">
    <source>
        <dbReference type="Proteomes" id="UP000243463"/>
    </source>
</evidence>
<keyword evidence="3" id="KW-0997">Cell inner membrane</keyword>
<protein>
    <submittedName>
        <fullName evidence="7">KDO2-lipid IV(A) lauroyltransferase</fullName>
    </submittedName>
</protein>
<organism evidence="7 8">
    <name type="scientific">Acinetobacter apis</name>
    <dbReference type="NCBI Taxonomy" id="1229165"/>
    <lineage>
        <taxon>Bacteria</taxon>
        <taxon>Pseudomonadati</taxon>
        <taxon>Pseudomonadota</taxon>
        <taxon>Gammaproteobacteria</taxon>
        <taxon>Moraxellales</taxon>
        <taxon>Moraxellaceae</taxon>
        <taxon>Acinetobacter</taxon>
    </lineage>
</organism>
<dbReference type="Proteomes" id="UP000243463">
    <property type="component" value="Unassembled WGS sequence"/>
</dbReference>
<gene>
    <name evidence="7" type="ORF">SAMN05444584_0882</name>
</gene>
<keyword evidence="4 7" id="KW-0808">Transferase</keyword>
<dbReference type="InterPro" id="IPR004960">
    <property type="entry name" value="LipA_acyltrans"/>
</dbReference>
<dbReference type="GO" id="GO:0005886">
    <property type="term" value="C:plasma membrane"/>
    <property type="evidence" value="ECO:0007669"/>
    <property type="project" value="UniProtKB-SubCell"/>
</dbReference>
<keyword evidence="5" id="KW-0472">Membrane</keyword>
<proteinExistence type="predicted"/>
<dbReference type="CDD" id="cd07984">
    <property type="entry name" value="LPLAT_LABLAT-like"/>
    <property type="match status" value="1"/>
</dbReference>
<evidence type="ECO:0000256" key="6">
    <source>
        <dbReference type="ARBA" id="ARBA00023315"/>
    </source>
</evidence>
<evidence type="ECO:0000256" key="4">
    <source>
        <dbReference type="ARBA" id="ARBA00022679"/>
    </source>
</evidence>
<keyword evidence="8" id="KW-1185">Reference proteome</keyword>
<dbReference type="GO" id="GO:0009247">
    <property type="term" value="P:glycolipid biosynthetic process"/>
    <property type="evidence" value="ECO:0007669"/>
    <property type="project" value="UniProtKB-ARBA"/>
</dbReference>
<accession>A0A217EEM1</accession>
<evidence type="ECO:0000256" key="3">
    <source>
        <dbReference type="ARBA" id="ARBA00022519"/>
    </source>
</evidence>
<name>A0A217EEM1_9GAMM</name>